<proteinExistence type="predicted"/>
<dbReference type="Pfam" id="PF14907">
    <property type="entry name" value="NTP_transf_5"/>
    <property type="match status" value="1"/>
</dbReference>
<evidence type="ECO:0000313" key="1">
    <source>
        <dbReference type="EMBL" id="OWR02981.1"/>
    </source>
</evidence>
<evidence type="ECO:0000313" key="2">
    <source>
        <dbReference type="Proteomes" id="UP000197446"/>
    </source>
</evidence>
<name>A0A254N4H0_9BURK</name>
<dbReference type="OrthoDB" id="5497963at2"/>
<protein>
    <recommendedName>
        <fullName evidence="3">Nucleotidyltransferase family protein</fullName>
    </recommendedName>
</protein>
<dbReference type="InterPro" id="IPR039498">
    <property type="entry name" value="NTP_transf_5"/>
</dbReference>
<dbReference type="Proteomes" id="UP000197446">
    <property type="component" value="Unassembled WGS sequence"/>
</dbReference>
<accession>A0A254N4H0</accession>
<keyword evidence="2" id="KW-1185">Reference proteome</keyword>
<gene>
    <name evidence="1" type="ORF">CDO81_15480</name>
</gene>
<evidence type="ECO:0008006" key="3">
    <source>
        <dbReference type="Google" id="ProtNLM"/>
    </source>
</evidence>
<organism evidence="1 2">
    <name type="scientific">Roseateles puraquae</name>
    <dbReference type="NCBI Taxonomy" id="431059"/>
    <lineage>
        <taxon>Bacteria</taxon>
        <taxon>Pseudomonadati</taxon>
        <taxon>Pseudomonadota</taxon>
        <taxon>Betaproteobacteria</taxon>
        <taxon>Burkholderiales</taxon>
        <taxon>Sphaerotilaceae</taxon>
        <taxon>Roseateles</taxon>
    </lineage>
</organism>
<dbReference type="AlphaFoldDB" id="A0A254N4H0"/>
<sequence>MTDPGRTKARRELLLTLRDPARTSALDPRAWSVLVSTAREANLLGALTTRLREAGLRADPQAQLHLDGIYAMGERQHLSIRWEAHQLQAALGVLEVPVLLLKGSAYVMGFPEIGAGRLFGDIDILVPKAALADVESRLMLHGWVSAKTDPYDQRYYRQWMHELPPMSHLRRGTVLDVHHNILPLTARNAPNAQAILDRSRPLPGLPALRLPCPEDLLVHCLTHLMHEGELHNGLRDLHDAHRMVGLFAAAEDFWARLESVAAGNDLAGPVSLGLRLLVHLFGTDVPNATLAALSASASPDWAWQRWLPVYEAALLEPATGATSVRAAWARQRIYVRSHALRMPTGLLIRHLLRKAWMRRRASAADSAAAATH</sequence>
<dbReference type="EMBL" id="NISI01000006">
    <property type="protein sequence ID" value="OWR02981.1"/>
    <property type="molecule type" value="Genomic_DNA"/>
</dbReference>
<reference evidence="1 2" key="1">
    <citation type="journal article" date="2007" name="Int. J. Syst. Evol. Microbiol.">
        <title>Description of Pelomonas aquatica sp. nov. and Pelomonas puraquae sp. nov., isolated from industrial and haemodialysis water.</title>
        <authorList>
            <person name="Gomila M."/>
            <person name="Bowien B."/>
            <person name="Falsen E."/>
            <person name="Moore E.R."/>
            <person name="Lalucat J."/>
        </authorList>
    </citation>
    <scope>NUCLEOTIDE SEQUENCE [LARGE SCALE GENOMIC DNA]</scope>
    <source>
        <strain evidence="1 2">CCUG 52769</strain>
    </source>
</reference>
<comment type="caution">
    <text evidence="1">The sequence shown here is derived from an EMBL/GenBank/DDBJ whole genome shotgun (WGS) entry which is preliminary data.</text>
</comment>
<dbReference type="RefSeq" id="WP_088484135.1">
    <property type="nucleotide sequence ID" value="NZ_JBCNLH010000004.1"/>
</dbReference>